<dbReference type="Proteomes" id="UP001286313">
    <property type="component" value="Unassembled WGS sequence"/>
</dbReference>
<reference evidence="2" key="1">
    <citation type="submission" date="2023-10" db="EMBL/GenBank/DDBJ databases">
        <title>Genome assemblies of two species of porcelain crab, Petrolisthes cinctipes and Petrolisthes manimaculis (Anomura: Porcellanidae).</title>
        <authorList>
            <person name="Angst P."/>
        </authorList>
    </citation>
    <scope>NUCLEOTIDE SEQUENCE</scope>
    <source>
        <strain evidence="2">PB745_01</strain>
        <tissue evidence="2">Gill</tissue>
    </source>
</reference>
<dbReference type="EMBL" id="JAWQEG010001064">
    <property type="protein sequence ID" value="KAK3882729.1"/>
    <property type="molecule type" value="Genomic_DNA"/>
</dbReference>
<dbReference type="AlphaFoldDB" id="A0AAE1KS42"/>
<name>A0AAE1KS42_PETCI</name>
<sequence>MEKEDKQQLMLLEESPPRSNPSPKDNNTTTTTTSSHSNKATPPDRTSDQAYTVYCSVLIPTSSPFSYSTRPHALIPLHLPTPPTHLPPHRPTSCHSPIPTHISPFLILHPTTCIISTSSLHFPNTFNSTSTHFLSPTNPHLLFLIYTPPDHMHYFHLICPLPQHF</sequence>
<protein>
    <submittedName>
        <fullName evidence="2">Uncharacterized protein</fullName>
    </submittedName>
</protein>
<organism evidence="2 3">
    <name type="scientific">Petrolisthes cinctipes</name>
    <name type="common">Flat porcelain crab</name>
    <dbReference type="NCBI Taxonomy" id="88211"/>
    <lineage>
        <taxon>Eukaryota</taxon>
        <taxon>Metazoa</taxon>
        <taxon>Ecdysozoa</taxon>
        <taxon>Arthropoda</taxon>
        <taxon>Crustacea</taxon>
        <taxon>Multicrustacea</taxon>
        <taxon>Malacostraca</taxon>
        <taxon>Eumalacostraca</taxon>
        <taxon>Eucarida</taxon>
        <taxon>Decapoda</taxon>
        <taxon>Pleocyemata</taxon>
        <taxon>Anomura</taxon>
        <taxon>Galatheoidea</taxon>
        <taxon>Porcellanidae</taxon>
        <taxon>Petrolisthes</taxon>
    </lineage>
</organism>
<keyword evidence="3" id="KW-1185">Reference proteome</keyword>
<comment type="caution">
    <text evidence="2">The sequence shown here is derived from an EMBL/GenBank/DDBJ whole genome shotgun (WGS) entry which is preliminary data.</text>
</comment>
<accession>A0AAE1KS42</accession>
<evidence type="ECO:0000256" key="1">
    <source>
        <dbReference type="SAM" id="MobiDB-lite"/>
    </source>
</evidence>
<feature type="compositionally biased region" description="Low complexity" evidence="1">
    <location>
        <begin position="26"/>
        <end position="38"/>
    </location>
</feature>
<feature type="region of interest" description="Disordered" evidence="1">
    <location>
        <begin position="1"/>
        <end position="46"/>
    </location>
</feature>
<evidence type="ECO:0000313" key="3">
    <source>
        <dbReference type="Proteomes" id="UP001286313"/>
    </source>
</evidence>
<proteinExistence type="predicted"/>
<gene>
    <name evidence="2" type="ORF">Pcinc_012934</name>
</gene>
<evidence type="ECO:0000313" key="2">
    <source>
        <dbReference type="EMBL" id="KAK3882729.1"/>
    </source>
</evidence>